<dbReference type="InterPro" id="IPR027417">
    <property type="entry name" value="P-loop_NTPase"/>
</dbReference>
<dbReference type="EMBL" id="BAGZ01000005">
    <property type="protein sequence ID" value="GAB77670.1"/>
    <property type="molecule type" value="Genomic_DNA"/>
</dbReference>
<protein>
    <recommendedName>
        <fullName evidence="3">Phosphoribulokinase/uridine kinase domain-containing protein</fullName>
    </recommendedName>
</protein>
<dbReference type="Proteomes" id="UP000008495">
    <property type="component" value="Unassembled WGS sequence"/>
</dbReference>
<evidence type="ECO:0000313" key="2">
    <source>
        <dbReference type="Proteomes" id="UP000008495"/>
    </source>
</evidence>
<name>K6VQM6_9MICO</name>
<dbReference type="eggNOG" id="COG0572">
    <property type="taxonomic scope" value="Bacteria"/>
</dbReference>
<evidence type="ECO:0000313" key="1">
    <source>
        <dbReference type="EMBL" id="GAB77670.1"/>
    </source>
</evidence>
<keyword evidence="2" id="KW-1185">Reference proteome</keyword>
<organism evidence="1 2">
    <name type="scientific">Austwickia chelonae NBRC 105200</name>
    <dbReference type="NCBI Taxonomy" id="1184607"/>
    <lineage>
        <taxon>Bacteria</taxon>
        <taxon>Bacillati</taxon>
        <taxon>Actinomycetota</taxon>
        <taxon>Actinomycetes</taxon>
        <taxon>Micrococcales</taxon>
        <taxon>Dermatophilaceae</taxon>
        <taxon>Austwickia</taxon>
    </lineage>
</organism>
<dbReference type="RefSeq" id="WP_006502422.1">
    <property type="nucleotide sequence ID" value="NZ_BAGZ01000005.1"/>
</dbReference>
<accession>K6VQM6</accession>
<dbReference type="STRING" id="100225.SAMN05421595_1508"/>
<proteinExistence type="predicted"/>
<dbReference type="NCBIfam" id="NF006743">
    <property type="entry name" value="PRK09270.1-2"/>
    <property type="match status" value="1"/>
</dbReference>
<dbReference type="SUPFAM" id="SSF52540">
    <property type="entry name" value="P-loop containing nucleoside triphosphate hydrolases"/>
    <property type="match status" value="1"/>
</dbReference>
<gene>
    <name evidence="1" type="ORF">AUCHE_05_05850</name>
</gene>
<dbReference type="AlphaFoldDB" id="K6VQM6"/>
<dbReference type="PANTHER" id="PTHR10285">
    <property type="entry name" value="URIDINE KINASE"/>
    <property type="match status" value="1"/>
</dbReference>
<sequence length="247" mass="27294">MNGSSPKALAHDEDAEEVAGTRVVIEDEQLGEEIVLDEDEAWTRLVRLVERSPGRVVLGITGAPGVGKTVYADYLAACCVDAAVVGLDGFQLSRSALSRMGRATRRGAPDTFDVEGYLTLLRRLRSEDDQTIWAPEFRRELEDPVAGSVPVRPSTKVVITEGNYLLLPERPWAQARELCDEVWFVEVPERVRILRLVNRHAHYGLSRAQARARVTVGADAENAKLVRGTRSRGDFVVRMALSEEEAG</sequence>
<evidence type="ECO:0008006" key="3">
    <source>
        <dbReference type="Google" id="ProtNLM"/>
    </source>
</evidence>
<comment type="caution">
    <text evidence="1">The sequence shown here is derived from an EMBL/GenBank/DDBJ whole genome shotgun (WGS) entry which is preliminary data.</text>
</comment>
<reference evidence="1 2" key="1">
    <citation type="submission" date="2012-08" db="EMBL/GenBank/DDBJ databases">
        <title>Whole genome shotgun sequence of Austwickia chelonae NBRC 105200.</title>
        <authorList>
            <person name="Yoshida I."/>
            <person name="Hosoyama A."/>
            <person name="Tsuchikane K."/>
            <person name="Katsumata H."/>
            <person name="Ando Y."/>
            <person name="Ohji S."/>
            <person name="Hamada M."/>
            <person name="Tamura T."/>
            <person name="Yamazoe A."/>
            <person name="Yamazaki S."/>
            <person name="Fujita N."/>
        </authorList>
    </citation>
    <scope>NUCLEOTIDE SEQUENCE [LARGE SCALE GENOMIC DNA]</scope>
    <source>
        <strain evidence="1 2">NBRC 105200</strain>
    </source>
</reference>
<dbReference type="Gene3D" id="3.40.50.300">
    <property type="entry name" value="P-loop containing nucleotide triphosphate hydrolases"/>
    <property type="match status" value="1"/>
</dbReference>